<dbReference type="EMBL" id="GGFK01015060">
    <property type="protein sequence ID" value="MBW48381.1"/>
    <property type="molecule type" value="Transcribed_RNA"/>
</dbReference>
<feature type="chain" id="PRO_5014921515" evidence="1">
    <location>
        <begin position="25"/>
        <end position="86"/>
    </location>
</feature>
<keyword evidence="1" id="KW-0732">Signal</keyword>
<evidence type="ECO:0000256" key="1">
    <source>
        <dbReference type="SAM" id="SignalP"/>
    </source>
</evidence>
<name>A0A2M4B5W0_9DIPT</name>
<reference evidence="2" key="1">
    <citation type="submission" date="2018-01" db="EMBL/GenBank/DDBJ databases">
        <title>An insight into the sialome of Amazonian anophelines.</title>
        <authorList>
            <person name="Ribeiro J.M."/>
            <person name="Scarpassa V."/>
            <person name="Calvo E."/>
        </authorList>
    </citation>
    <scope>NUCLEOTIDE SEQUENCE</scope>
    <source>
        <tissue evidence="2">Salivary glands</tissue>
    </source>
</reference>
<dbReference type="AlphaFoldDB" id="A0A2M4B5W0"/>
<organism evidence="2">
    <name type="scientific">Anopheles triannulatus</name>
    <dbReference type="NCBI Taxonomy" id="58253"/>
    <lineage>
        <taxon>Eukaryota</taxon>
        <taxon>Metazoa</taxon>
        <taxon>Ecdysozoa</taxon>
        <taxon>Arthropoda</taxon>
        <taxon>Hexapoda</taxon>
        <taxon>Insecta</taxon>
        <taxon>Pterygota</taxon>
        <taxon>Neoptera</taxon>
        <taxon>Endopterygota</taxon>
        <taxon>Diptera</taxon>
        <taxon>Nematocera</taxon>
        <taxon>Culicoidea</taxon>
        <taxon>Culicidae</taxon>
        <taxon>Anophelinae</taxon>
        <taxon>Anopheles</taxon>
    </lineage>
</organism>
<protein>
    <submittedName>
        <fullName evidence="2">Putative secreted protein</fullName>
    </submittedName>
</protein>
<accession>A0A2M4B5W0</accession>
<sequence length="86" mass="9802">MSAKSATRSLVRTLLCLLSWGSFADHFSLGFCHKLFLPLQLLQLKRRQRTNHGSLRGFAGQIFAIASRSTFQLKHIIRYLTACCFN</sequence>
<feature type="signal peptide" evidence="1">
    <location>
        <begin position="1"/>
        <end position="24"/>
    </location>
</feature>
<proteinExistence type="predicted"/>
<evidence type="ECO:0000313" key="2">
    <source>
        <dbReference type="EMBL" id="MBW48381.1"/>
    </source>
</evidence>